<dbReference type="CDD" id="cd01392">
    <property type="entry name" value="HTH_LacI"/>
    <property type="match status" value="1"/>
</dbReference>
<evidence type="ECO:0000256" key="2">
    <source>
        <dbReference type="ARBA" id="ARBA00023015"/>
    </source>
</evidence>
<protein>
    <submittedName>
        <fullName evidence="7">LacI family transcriptional regulator</fullName>
    </submittedName>
</protein>
<dbReference type="EMBL" id="QVLV01000003">
    <property type="protein sequence ID" value="RGE63570.1"/>
    <property type="molecule type" value="Genomic_DNA"/>
</dbReference>
<name>A0A3E3IXX0_9FIRM</name>
<evidence type="ECO:0000256" key="3">
    <source>
        <dbReference type="ARBA" id="ARBA00023125"/>
    </source>
</evidence>
<dbReference type="OrthoDB" id="9796186at2"/>
<dbReference type="InterPro" id="IPR028082">
    <property type="entry name" value="Peripla_BP_I"/>
</dbReference>
<dbReference type="InterPro" id="IPR010982">
    <property type="entry name" value="Lambda_DNA-bd_dom_sf"/>
</dbReference>
<dbReference type="Gene3D" id="3.40.50.2300">
    <property type="match status" value="2"/>
</dbReference>
<dbReference type="GeneID" id="97986514"/>
<evidence type="ECO:0000256" key="1">
    <source>
        <dbReference type="ARBA" id="ARBA00022491"/>
    </source>
</evidence>
<dbReference type="Gene3D" id="1.10.260.40">
    <property type="entry name" value="lambda repressor-like DNA-binding domains"/>
    <property type="match status" value="1"/>
</dbReference>
<gene>
    <name evidence="7" type="ORF">DWY69_10360</name>
    <name evidence="6" type="ORF">DXC51_06375</name>
</gene>
<proteinExistence type="predicted"/>
<dbReference type="Proteomes" id="UP000260812">
    <property type="component" value="Unassembled WGS sequence"/>
</dbReference>
<keyword evidence="8" id="KW-1185">Reference proteome</keyword>
<dbReference type="SUPFAM" id="SSF47413">
    <property type="entry name" value="lambda repressor-like DNA-binding domains"/>
    <property type="match status" value="1"/>
</dbReference>
<dbReference type="GO" id="GO:0003700">
    <property type="term" value="F:DNA-binding transcription factor activity"/>
    <property type="evidence" value="ECO:0007669"/>
    <property type="project" value="TreeGrafter"/>
</dbReference>
<dbReference type="EMBL" id="QVLU01000008">
    <property type="protein sequence ID" value="RGE71875.1"/>
    <property type="molecule type" value="Genomic_DNA"/>
</dbReference>
<dbReference type="PANTHER" id="PTHR30146">
    <property type="entry name" value="LACI-RELATED TRANSCRIPTIONAL REPRESSOR"/>
    <property type="match status" value="1"/>
</dbReference>
<feature type="domain" description="HTH lacI-type" evidence="5">
    <location>
        <begin position="2"/>
        <end position="56"/>
    </location>
</feature>
<dbReference type="Pfam" id="PF13377">
    <property type="entry name" value="Peripla_BP_3"/>
    <property type="match status" value="1"/>
</dbReference>
<keyword evidence="3" id="KW-0238">DNA-binding</keyword>
<dbReference type="PANTHER" id="PTHR30146:SF95">
    <property type="entry name" value="RIBOSE OPERON REPRESSOR"/>
    <property type="match status" value="1"/>
</dbReference>
<evidence type="ECO:0000313" key="6">
    <source>
        <dbReference type="EMBL" id="RGE63570.1"/>
    </source>
</evidence>
<dbReference type="CDD" id="cd06291">
    <property type="entry name" value="PBP1_Qymf-like"/>
    <property type="match status" value="1"/>
</dbReference>
<dbReference type="GO" id="GO:0000976">
    <property type="term" value="F:transcription cis-regulatory region binding"/>
    <property type="evidence" value="ECO:0007669"/>
    <property type="project" value="TreeGrafter"/>
</dbReference>
<reference evidence="7 9" key="1">
    <citation type="submission" date="2018-08" db="EMBL/GenBank/DDBJ databases">
        <title>A genome reference for cultivated species of the human gut microbiota.</title>
        <authorList>
            <person name="Zou Y."/>
            <person name="Xue W."/>
            <person name="Luo G."/>
        </authorList>
    </citation>
    <scope>NUCLEOTIDE SEQUENCE [LARGE SCALE GENOMIC DNA]</scope>
    <source>
        <strain evidence="7 9">AF26-4BH</strain>
        <strain evidence="6">TF05-5AC</strain>
    </source>
</reference>
<dbReference type="SUPFAM" id="SSF53822">
    <property type="entry name" value="Periplasmic binding protein-like I"/>
    <property type="match status" value="1"/>
</dbReference>
<evidence type="ECO:0000259" key="5">
    <source>
        <dbReference type="PROSITE" id="PS50932"/>
    </source>
</evidence>
<dbReference type="InterPro" id="IPR046335">
    <property type="entry name" value="LacI/GalR-like_sensor"/>
</dbReference>
<dbReference type="Proteomes" id="UP000261166">
    <property type="component" value="Unassembled WGS sequence"/>
</dbReference>
<accession>A0A3E3IXX0</accession>
<organism evidence="7 9">
    <name type="scientific">Eisenbergiella massiliensis</name>
    <dbReference type="NCBI Taxonomy" id="1720294"/>
    <lineage>
        <taxon>Bacteria</taxon>
        <taxon>Bacillati</taxon>
        <taxon>Bacillota</taxon>
        <taxon>Clostridia</taxon>
        <taxon>Lachnospirales</taxon>
        <taxon>Lachnospiraceae</taxon>
        <taxon>Eisenbergiella</taxon>
    </lineage>
</organism>
<keyword evidence="4" id="KW-0804">Transcription</keyword>
<comment type="caution">
    <text evidence="7">The sequence shown here is derived from an EMBL/GenBank/DDBJ whole genome shotgun (WGS) entry which is preliminary data.</text>
</comment>
<keyword evidence="1" id="KW-0678">Repressor</keyword>
<evidence type="ECO:0000313" key="7">
    <source>
        <dbReference type="EMBL" id="RGE71875.1"/>
    </source>
</evidence>
<evidence type="ECO:0000313" key="9">
    <source>
        <dbReference type="Proteomes" id="UP000261166"/>
    </source>
</evidence>
<dbReference type="Pfam" id="PF00356">
    <property type="entry name" value="LacI"/>
    <property type="match status" value="1"/>
</dbReference>
<dbReference type="SMART" id="SM00354">
    <property type="entry name" value="HTH_LACI"/>
    <property type="match status" value="1"/>
</dbReference>
<dbReference type="PROSITE" id="PS50932">
    <property type="entry name" value="HTH_LACI_2"/>
    <property type="match status" value="1"/>
</dbReference>
<dbReference type="RefSeq" id="WP_021638192.1">
    <property type="nucleotide sequence ID" value="NZ_JBKUNB010000001.1"/>
</dbReference>
<dbReference type="AlphaFoldDB" id="A0A3E3IXX0"/>
<sequence>MATLKDVAKETGLTVSTVSRVLNNRGYISADARERVYEAMKRLNYQPNELARSLSKQTTNTIGVIVPHIDHPYFARLLSSLETAAYKSGYKLLLFNSGERDEKEDRYLEMCKGSRVAGIILCSGRVETQCFEGLGVPLVTVERFLESGTAAVECDNRQGGRLAAKHLLERGCRKVVYLGGENEENMPADDRALGFMEVCLREGLEFLDPGREKDAGLYASLDYHSYIEKILEAHPEIDGIFASSDVIAAQVIQICGKKGIRIPEQVKVVGFDDCGLASMTTPSITTIRQPVDEMAQLAVEMLIRANRNELVPSRTTLPVTLIRRETT</sequence>
<dbReference type="InterPro" id="IPR000843">
    <property type="entry name" value="HTH_LacI"/>
</dbReference>
<keyword evidence="2" id="KW-0805">Transcription regulation</keyword>
<evidence type="ECO:0000313" key="8">
    <source>
        <dbReference type="Proteomes" id="UP000260812"/>
    </source>
</evidence>
<evidence type="ECO:0000256" key="4">
    <source>
        <dbReference type="ARBA" id="ARBA00023163"/>
    </source>
</evidence>